<dbReference type="Proteomes" id="UP000663873">
    <property type="component" value="Unassembled WGS sequence"/>
</dbReference>
<accession>A0A821R529</accession>
<organism evidence="1 3">
    <name type="scientific">Rotaria socialis</name>
    <dbReference type="NCBI Taxonomy" id="392032"/>
    <lineage>
        <taxon>Eukaryota</taxon>
        <taxon>Metazoa</taxon>
        <taxon>Spiralia</taxon>
        <taxon>Gnathifera</taxon>
        <taxon>Rotifera</taxon>
        <taxon>Eurotatoria</taxon>
        <taxon>Bdelloidea</taxon>
        <taxon>Philodinida</taxon>
        <taxon>Philodinidae</taxon>
        <taxon>Rotaria</taxon>
    </lineage>
</organism>
<name>A0A821R529_9BILA</name>
<sequence>RILIPRFFRTLFDGGVNEVYFQLKQTKEIFHNPTLSLDCEQASMVTCFGKPPHIKVCTEGHLILEYTFDDLMRIKSWHFAIKQFRELIPR</sequence>
<dbReference type="PANTHER" id="PTHR10378">
    <property type="entry name" value="LIM DOMAIN-BINDING PROTEIN"/>
    <property type="match status" value="1"/>
</dbReference>
<evidence type="ECO:0000313" key="2">
    <source>
        <dbReference type="EMBL" id="CAF4837270.1"/>
    </source>
</evidence>
<comment type="caution">
    <text evidence="1">The sequence shown here is derived from an EMBL/GenBank/DDBJ whole genome shotgun (WGS) entry which is preliminary data.</text>
</comment>
<keyword evidence="3" id="KW-1185">Reference proteome</keyword>
<evidence type="ECO:0000313" key="3">
    <source>
        <dbReference type="Proteomes" id="UP000663873"/>
    </source>
</evidence>
<dbReference type="EMBL" id="CAJOBP010057014">
    <property type="protein sequence ID" value="CAF4837270.1"/>
    <property type="molecule type" value="Genomic_DNA"/>
</dbReference>
<gene>
    <name evidence="1" type="ORF">UJA718_LOCUS42878</name>
    <name evidence="2" type="ORF">UJA718_LOCUS42884</name>
</gene>
<feature type="non-terminal residue" evidence="1">
    <location>
        <position position="1"/>
    </location>
</feature>
<feature type="non-terminal residue" evidence="1">
    <location>
        <position position="90"/>
    </location>
</feature>
<dbReference type="InterPro" id="IPR029005">
    <property type="entry name" value="LIM-bd/SEUSS"/>
</dbReference>
<dbReference type="AlphaFoldDB" id="A0A821R529"/>
<protein>
    <submittedName>
        <fullName evidence="1">Uncharacterized protein</fullName>
    </submittedName>
</protein>
<dbReference type="Pfam" id="PF01803">
    <property type="entry name" value="LIM_bind"/>
    <property type="match status" value="1"/>
</dbReference>
<dbReference type="EMBL" id="CAJOBP010056970">
    <property type="protein sequence ID" value="CAF4837095.1"/>
    <property type="molecule type" value="Genomic_DNA"/>
</dbReference>
<reference evidence="1" key="1">
    <citation type="submission" date="2021-02" db="EMBL/GenBank/DDBJ databases">
        <authorList>
            <person name="Nowell W R."/>
        </authorList>
    </citation>
    <scope>NUCLEOTIDE SEQUENCE</scope>
</reference>
<evidence type="ECO:0000313" key="1">
    <source>
        <dbReference type="EMBL" id="CAF4837095.1"/>
    </source>
</evidence>
<proteinExistence type="predicted"/>